<name>A0A9N9NJ81_9GLOM</name>
<dbReference type="AlphaFoldDB" id="A0A9N9NJ81"/>
<comment type="caution">
    <text evidence="1">The sequence shown here is derived from an EMBL/GenBank/DDBJ whole genome shotgun (WGS) entry which is preliminary data.</text>
</comment>
<reference evidence="1" key="1">
    <citation type="submission" date="2021-06" db="EMBL/GenBank/DDBJ databases">
        <authorList>
            <person name="Kallberg Y."/>
            <person name="Tangrot J."/>
            <person name="Rosling A."/>
        </authorList>
    </citation>
    <scope>NUCLEOTIDE SEQUENCE</scope>
    <source>
        <strain evidence="1">IN212</strain>
    </source>
</reference>
<feature type="non-terminal residue" evidence="1">
    <location>
        <position position="124"/>
    </location>
</feature>
<evidence type="ECO:0000313" key="2">
    <source>
        <dbReference type="Proteomes" id="UP000789396"/>
    </source>
</evidence>
<keyword evidence="2" id="KW-1185">Reference proteome</keyword>
<sequence length="124" mass="14251">MSSTLLPTPNNGETNIVWISRMIEENRIKFIDHDEFENPVFVKLGGSGVIRKTLWKTKNKDTILKQIVPDEVITEPELQELIKEIKAFDSIRVGEQSAINEIGYKNVIECFGVSRFNEEEPFLL</sequence>
<dbReference type="Proteomes" id="UP000789396">
    <property type="component" value="Unassembled WGS sequence"/>
</dbReference>
<dbReference type="EMBL" id="CAJVPZ010031266">
    <property type="protein sequence ID" value="CAG8738896.1"/>
    <property type="molecule type" value="Genomic_DNA"/>
</dbReference>
<protein>
    <submittedName>
        <fullName evidence="1">642_t:CDS:1</fullName>
    </submittedName>
</protein>
<dbReference type="OrthoDB" id="10298436at2759"/>
<organism evidence="1 2">
    <name type="scientific">Racocetra fulgida</name>
    <dbReference type="NCBI Taxonomy" id="60492"/>
    <lineage>
        <taxon>Eukaryota</taxon>
        <taxon>Fungi</taxon>
        <taxon>Fungi incertae sedis</taxon>
        <taxon>Mucoromycota</taxon>
        <taxon>Glomeromycotina</taxon>
        <taxon>Glomeromycetes</taxon>
        <taxon>Diversisporales</taxon>
        <taxon>Gigasporaceae</taxon>
        <taxon>Racocetra</taxon>
    </lineage>
</organism>
<gene>
    <name evidence="1" type="ORF">RFULGI_LOCUS12703</name>
</gene>
<accession>A0A9N9NJ81</accession>
<evidence type="ECO:0000313" key="1">
    <source>
        <dbReference type="EMBL" id="CAG8738896.1"/>
    </source>
</evidence>
<proteinExistence type="predicted"/>